<feature type="transmembrane region" description="Helical" evidence="10">
    <location>
        <begin position="20"/>
        <end position="42"/>
    </location>
</feature>
<dbReference type="PROSITE" id="PS50893">
    <property type="entry name" value="ABC_TRANSPORTER_2"/>
    <property type="match status" value="2"/>
</dbReference>
<keyword evidence="6" id="KW-0067">ATP-binding</keyword>
<dbReference type="FunFam" id="3.40.50.300:FF:000327">
    <property type="entry name" value="ATP-binding cassette sub-family A member 3"/>
    <property type="match status" value="1"/>
</dbReference>
<keyword evidence="8 10" id="KW-0472">Membrane</keyword>
<dbReference type="PANTHER" id="PTHR19229">
    <property type="entry name" value="ATP-BINDING CASSETTE TRANSPORTER SUBFAMILY A ABCA"/>
    <property type="match status" value="1"/>
</dbReference>
<dbReference type="InParanoid" id="A0A6P8HVF9"/>
<dbReference type="InterPro" id="IPR003439">
    <property type="entry name" value="ABC_transporter-like_ATP-bd"/>
</dbReference>
<dbReference type="InterPro" id="IPR013525">
    <property type="entry name" value="ABC2_TM"/>
</dbReference>
<dbReference type="InterPro" id="IPR056264">
    <property type="entry name" value="R2_ABCA1-4-like"/>
</dbReference>
<dbReference type="Gene3D" id="3.40.50.300">
    <property type="entry name" value="P-loop containing nucleotide triphosphate hydrolases"/>
    <property type="match status" value="2"/>
</dbReference>
<dbReference type="KEGG" id="aten:116295595"/>
<dbReference type="Pfam" id="PF12698">
    <property type="entry name" value="ABC2_membrane_3"/>
    <property type="match status" value="2"/>
</dbReference>
<evidence type="ECO:0000256" key="1">
    <source>
        <dbReference type="ARBA" id="ARBA00004141"/>
    </source>
</evidence>
<evidence type="ECO:0000256" key="4">
    <source>
        <dbReference type="ARBA" id="ARBA00022737"/>
    </source>
</evidence>
<feature type="transmembrane region" description="Helical" evidence="10">
    <location>
        <begin position="218"/>
        <end position="240"/>
    </location>
</feature>
<keyword evidence="12" id="KW-1185">Reference proteome</keyword>
<dbReference type="GO" id="GO:0016887">
    <property type="term" value="F:ATP hydrolysis activity"/>
    <property type="evidence" value="ECO:0007669"/>
    <property type="project" value="InterPro"/>
</dbReference>
<dbReference type="FunFam" id="3.40.50.300:FF:000298">
    <property type="entry name" value="ATP-binding cassette sub-family A member 12"/>
    <property type="match status" value="1"/>
</dbReference>
<evidence type="ECO:0000256" key="3">
    <source>
        <dbReference type="ARBA" id="ARBA00022692"/>
    </source>
</evidence>
<gene>
    <name evidence="13" type="primary">LOC116295595</name>
</gene>
<dbReference type="CDD" id="cd03263">
    <property type="entry name" value="ABC_subfamily_A"/>
    <property type="match status" value="2"/>
</dbReference>
<reference evidence="13" key="1">
    <citation type="submission" date="2025-08" db="UniProtKB">
        <authorList>
            <consortium name="RefSeq"/>
        </authorList>
    </citation>
    <scope>IDENTIFICATION</scope>
    <source>
        <tissue evidence="13">Tentacle</tissue>
    </source>
</reference>
<dbReference type="SUPFAM" id="SSF52540">
    <property type="entry name" value="P-loop containing nucleoside triphosphate hydrolases"/>
    <property type="match status" value="2"/>
</dbReference>
<feature type="transmembrane region" description="Helical" evidence="10">
    <location>
        <begin position="372"/>
        <end position="394"/>
    </location>
</feature>
<comment type="subcellular location">
    <subcellularLocation>
        <location evidence="1">Membrane</location>
        <topology evidence="1">Multi-pass membrane protein</topology>
    </subcellularLocation>
</comment>
<dbReference type="GO" id="GO:0005319">
    <property type="term" value="F:lipid transporter activity"/>
    <property type="evidence" value="ECO:0007669"/>
    <property type="project" value="TreeGrafter"/>
</dbReference>
<dbReference type="OrthoDB" id="5978608at2759"/>
<protein>
    <submittedName>
        <fullName evidence="13">ATP-binding cassette sub-family A member 3-like isoform X1</fullName>
    </submittedName>
</protein>
<dbReference type="InterPro" id="IPR026082">
    <property type="entry name" value="ABCA"/>
</dbReference>
<keyword evidence="4" id="KW-0677">Repeat</keyword>
<dbReference type="PANTHER" id="PTHR19229:SF268">
    <property type="entry name" value="ABC TRANSPORTER DOMAIN-CONTAINING PROTEIN"/>
    <property type="match status" value="1"/>
</dbReference>
<keyword evidence="3 10" id="KW-0812">Transmembrane</keyword>
<dbReference type="GeneID" id="116295595"/>
<proteinExistence type="predicted"/>
<dbReference type="Pfam" id="PF23321">
    <property type="entry name" value="R1_ABCA1"/>
    <property type="match status" value="1"/>
</dbReference>
<feature type="transmembrane region" description="Helical" evidence="10">
    <location>
        <begin position="332"/>
        <end position="351"/>
    </location>
</feature>
<organism evidence="12 13">
    <name type="scientific">Actinia tenebrosa</name>
    <name type="common">Australian red waratah sea anemone</name>
    <dbReference type="NCBI Taxonomy" id="6105"/>
    <lineage>
        <taxon>Eukaryota</taxon>
        <taxon>Metazoa</taxon>
        <taxon>Cnidaria</taxon>
        <taxon>Anthozoa</taxon>
        <taxon>Hexacorallia</taxon>
        <taxon>Actiniaria</taxon>
        <taxon>Actiniidae</taxon>
        <taxon>Actinia</taxon>
    </lineage>
</organism>
<dbReference type="GO" id="GO:0016020">
    <property type="term" value="C:membrane"/>
    <property type="evidence" value="ECO:0007669"/>
    <property type="project" value="UniProtKB-SubCell"/>
</dbReference>
<feature type="domain" description="ABC transporter" evidence="11">
    <location>
        <begin position="1463"/>
        <end position="1695"/>
    </location>
</feature>
<feature type="transmembrane region" description="Helical" evidence="10">
    <location>
        <begin position="1298"/>
        <end position="1321"/>
    </location>
</feature>
<accession>A0A6P8HVF9</accession>
<evidence type="ECO:0000256" key="2">
    <source>
        <dbReference type="ARBA" id="ARBA00022448"/>
    </source>
</evidence>
<feature type="transmembrane region" description="Helical" evidence="10">
    <location>
        <begin position="1189"/>
        <end position="1212"/>
    </location>
</feature>
<dbReference type="GO" id="GO:0005524">
    <property type="term" value="F:ATP binding"/>
    <property type="evidence" value="ECO:0007669"/>
    <property type="project" value="UniProtKB-KW"/>
</dbReference>
<evidence type="ECO:0000259" key="11">
    <source>
        <dbReference type="PROSITE" id="PS50893"/>
    </source>
</evidence>
<evidence type="ECO:0000256" key="6">
    <source>
        <dbReference type="ARBA" id="ARBA00022840"/>
    </source>
</evidence>
<feature type="transmembrane region" description="Helical" evidence="10">
    <location>
        <begin position="303"/>
        <end position="326"/>
    </location>
</feature>
<dbReference type="GO" id="GO:0140359">
    <property type="term" value="F:ABC-type transporter activity"/>
    <property type="evidence" value="ECO:0007669"/>
    <property type="project" value="InterPro"/>
</dbReference>
<feature type="transmembrane region" description="Helical" evidence="10">
    <location>
        <begin position="1333"/>
        <end position="1352"/>
    </location>
</feature>
<dbReference type="RefSeq" id="XP_031559323.1">
    <property type="nucleotide sequence ID" value="XM_031703463.1"/>
</dbReference>
<feature type="transmembrane region" description="Helical" evidence="10">
    <location>
        <begin position="418"/>
        <end position="439"/>
    </location>
</feature>
<keyword evidence="5" id="KW-0547">Nucleotide-binding</keyword>
<evidence type="ECO:0000313" key="13">
    <source>
        <dbReference type="RefSeq" id="XP_031559323.1"/>
    </source>
</evidence>
<evidence type="ECO:0000313" key="12">
    <source>
        <dbReference type="Proteomes" id="UP000515163"/>
    </source>
</evidence>
<feature type="transmembrane region" description="Helical" evidence="10">
    <location>
        <begin position="1271"/>
        <end position="1292"/>
    </location>
</feature>
<feature type="transmembrane region" description="Helical" evidence="10">
    <location>
        <begin position="1397"/>
        <end position="1420"/>
    </location>
</feature>
<evidence type="ECO:0000256" key="8">
    <source>
        <dbReference type="ARBA" id="ARBA00023136"/>
    </source>
</evidence>
<keyword evidence="2" id="KW-0813">Transport</keyword>
<evidence type="ECO:0000256" key="9">
    <source>
        <dbReference type="SAM" id="MobiDB-lite"/>
    </source>
</evidence>
<dbReference type="SMART" id="SM00382">
    <property type="entry name" value="AAA"/>
    <property type="match status" value="2"/>
</dbReference>
<dbReference type="InterPro" id="IPR027417">
    <property type="entry name" value="P-loop_NTPase"/>
</dbReference>
<evidence type="ECO:0000256" key="7">
    <source>
        <dbReference type="ARBA" id="ARBA00022989"/>
    </source>
</evidence>
<keyword evidence="7 10" id="KW-1133">Transmembrane helix</keyword>
<feature type="transmembrane region" description="Helical" evidence="10">
    <location>
        <begin position="270"/>
        <end position="291"/>
    </location>
</feature>
<feature type="transmembrane region" description="Helical" evidence="10">
    <location>
        <begin position="1242"/>
        <end position="1259"/>
    </location>
</feature>
<dbReference type="InterPro" id="IPR003593">
    <property type="entry name" value="AAA+_ATPase"/>
</dbReference>
<evidence type="ECO:0000256" key="5">
    <source>
        <dbReference type="ARBA" id="ARBA00022741"/>
    </source>
</evidence>
<name>A0A6P8HVF9_ACTTE</name>
<sequence length="1869" mass="208687">MANRFRQFRLLLWKNFILQIRRPIGTVFEIILPILLVSILILPKTYIKPEEMCFSAPKPEFSSQNLKGSKDLRLAYYPLGDPVPLLMARISSMTGFTIVNSSIGGQPFSSLNQIVAEVAEHSDKYVGVVVFNLKEGQPLPKKVKYSIRLPTPSELNWRTERTYSSDGNTYYLSYVYAHKFVPLQYATDMTIIQAQSNTPRPIPITAQEFPIPGYLSDVFVSIMSVFAPLLVTLAFIYSAVSIIKEIVFEKQQRLKESMKMMGLENWVHWLAWYIKCLLFWSISVILATIVIKVFNIFEYSDGFVLFLFLLLYVASSISYCFFISVFFTNPTLSMLIGLVLWYVALLPYQIFAQSDSFGEQRKEKFDLLSKGAKSAMCLLPNSAFGIGITIFLRLESLRVGMSFKTLNVPTSPDDDLTLAWVMLMMTISIIIFTTLTWYIEGVYPGKYGIPKPFYFPLQKSYWCGYAHDIMKANAMDKERDPVENKDQDHHAVEDEPTDLQIGVGIKNLSKVFKSSAGNKVAVDGLSLNMYKGQITALLGHNGAGKTTTMSILTGLFPPTSGSAHIGNKSILTDIDGIRESLGLCPQHNVLFDRLTVKEHLEFFINLKGKYGQAAKDEVLAMITDMQLLDKMNEKSATLSGGMKRKLSCAIALVGGSETVILDEPTSGMDPYARRATWDLLLKYKPGKTIILTTHFMDEADFLGDRIAIMADGQLRCCGSSLFLKSRYGVGYHLTLVKDREFNENMTINAVKRFVPSAEILSNVGAELEMVLNKEAAKSFESLFLDLETKKQEYGIASFGVSVTTMEEVFMKVGEGAEKTVDDIISDHEHHRHTENIVNIPNDQAPEIGELQTGFAHKWQQYKAMLTKRFLNSKRDKKAVLTQLIFPCVLLVIGMLTVTNLDSSRGNDPPRLLKLSNLSVGGVNSKAFFGYFRDVNASAKASYLSIAQDYLSTVKVDTIDVTDNVNTIQSKNTLNGIQVKGKSYNYSSPVKGKLSPCCNYEFLILNAKCQKDFIEKSITAEECRSNEKFGYIKACGDCLSKNRDYSCTTKTIIETDLTRKRTFFIEYVLEKSNPNDFFRKHVAGFTIGPMTYIVNGPNVFVETKGSNTTTSNSSLTTTTTATPTTTPSWNPTTVWYSKEGLHTIAEAMNAMSNIFLKKLTSKEYEIETTNFPLPKVAKKESENSDGGTSVYLLVIFFAMGLACVAASFTTFIVQERVSKAKHLQFVSGVDSFCYWFGTYTWDYLNYLIPATLFLIIFAAFQVESFKDEMGSVFLLLLLFGIAVLPFVYIVSFVFTSSLIAYAVIAVLLSIIAMVLILARVSCTFPSSECYGARHVMHGFFMLVPTYTFAVSIFDMNENYQNKKICSNPGSRESYLWKADCTYTDHALSWDKPGVGQEALFMFLEGVVLLIITLLIQANFFISCKPKESPNSGHSQIQPSEDEDVYAERMRIAQLNKEQIDEEAVVLKDITKVYRGSNRTAVDHLNLGIPRGECFGLLGVNGAGKTSTFSMLTGDQSISDGTAFLDGYNIQTHLKQVQQRIGYCPQFDALIERMTGREMLVMYSQLRGVAPDKINDVVSSLIEHLNLGKWADKLCGNFSGGNKRKLSTAIALVGNPPIVFLDEPTSGMDPVARRFLWDSLTSVMKGGRSIVLTSHSMEECEALCTRLAIMVNGQFKCIGSPQHLKNRFSSGYSLMVKIKGQSNCQRTVETIAAEHEGVQQATATTFINPMAAGNLPDDEHGPSNAGAYQSLQANADVKFRSSPVTPFQPVVQGPDNGNLAEDIQRVKAFIDESFPGAVLTDSHAGMLTYQIINEDLTWSQIFGQLERNRESLNIIDYSVSQTTLEQVFINFAKNQYLDEKTKKKKCGCFPC</sequence>
<dbReference type="Proteomes" id="UP000515163">
    <property type="component" value="Unplaced"/>
</dbReference>
<evidence type="ECO:0000256" key="10">
    <source>
        <dbReference type="SAM" id="Phobius"/>
    </source>
</evidence>
<feature type="domain" description="ABC transporter" evidence="11">
    <location>
        <begin position="503"/>
        <end position="736"/>
    </location>
</feature>
<dbReference type="Pfam" id="PF00005">
    <property type="entry name" value="ABC_tran"/>
    <property type="match status" value="2"/>
</dbReference>
<feature type="region of interest" description="Disordered" evidence="9">
    <location>
        <begin position="1105"/>
        <end position="1124"/>
    </location>
</feature>